<reference evidence="2" key="2">
    <citation type="submission" date="2018-05" db="EMBL/GenBank/DDBJ databases">
        <title>OpunRS2 (Oryza punctata Reference Sequence Version 2).</title>
        <authorList>
            <person name="Zhang J."/>
            <person name="Kudrna D."/>
            <person name="Lee S."/>
            <person name="Talag J."/>
            <person name="Welchert J."/>
            <person name="Wing R.A."/>
        </authorList>
    </citation>
    <scope>NUCLEOTIDE SEQUENCE [LARGE SCALE GENOMIC DNA]</scope>
</reference>
<sequence length="232" mass="25770">MGRRRQRAASDQRRECAPENTQPALTSPSTEVAAVAPPADSGWITTAVQRMVSFFGGGHARRSSEVVTDRRQGRGKVGGKGARTGRTGNQAWMLKSDHRKKNTTASSTSSATGTATPMPTSGGQNTSSPQPRRQAVMVGGELVSGFLVDQHAEYCEKSSLTGQIICHYCYFQDYVIRTMRGQEMLLHWHTRHQQALRIQCDQRDCRVIVSSPRELELHIYFSHVQPAGWWVE</sequence>
<evidence type="ECO:0000313" key="3">
    <source>
        <dbReference type="Proteomes" id="UP000026962"/>
    </source>
</evidence>
<feature type="compositionally biased region" description="Low complexity" evidence="1">
    <location>
        <begin position="103"/>
        <end position="123"/>
    </location>
</feature>
<evidence type="ECO:0000313" key="2">
    <source>
        <dbReference type="EnsemblPlants" id="OPUNC11G14830.1"/>
    </source>
</evidence>
<protein>
    <submittedName>
        <fullName evidence="2">Uncharacterized protein</fullName>
    </submittedName>
</protein>
<name>A0A0E0MGL9_ORYPU</name>
<evidence type="ECO:0000256" key="1">
    <source>
        <dbReference type="SAM" id="MobiDB-lite"/>
    </source>
</evidence>
<keyword evidence="3" id="KW-1185">Reference proteome</keyword>
<dbReference type="EnsemblPlants" id="OPUNC11G14830.1">
    <property type="protein sequence ID" value="OPUNC11G14830.1"/>
    <property type="gene ID" value="OPUNC11G14830"/>
</dbReference>
<proteinExistence type="predicted"/>
<feature type="compositionally biased region" description="Basic and acidic residues" evidence="1">
    <location>
        <begin position="8"/>
        <end position="17"/>
    </location>
</feature>
<feature type="region of interest" description="Disordered" evidence="1">
    <location>
        <begin position="1"/>
        <end position="31"/>
    </location>
</feature>
<dbReference type="Proteomes" id="UP000026962">
    <property type="component" value="Chromosome 11"/>
</dbReference>
<organism evidence="2">
    <name type="scientific">Oryza punctata</name>
    <name type="common">Red rice</name>
    <dbReference type="NCBI Taxonomy" id="4537"/>
    <lineage>
        <taxon>Eukaryota</taxon>
        <taxon>Viridiplantae</taxon>
        <taxon>Streptophyta</taxon>
        <taxon>Embryophyta</taxon>
        <taxon>Tracheophyta</taxon>
        <taxon>Spermatophyta</taxon>
        <taxon>Magnoliopsida</taxon>
        <taxon>Liliopsida</taxon>
        <taxon>Poales</taxon>
        <taxon>Poaceae</taxon>
        <taxon>BOP clade</taxon>
        <taxon>Oryzoideae</taxon>
        <taxon>Oryzeae</taxon>
        <taxon>Oryzinae</taxon>
        <taxon>Oryza</taxon>
    </lineage>
</organism>
<reference evidence="2" key="1">
    <citation type="submission" date="2015-04" db="UniProtKB">
        <authorList>
            <consortium name="EnsemblPlants"/>
        </authorList>
    </citation>
    <scope>IDENTIFICATION</scope>
</reference>
<feature type="compositionally biased region" description="Basic and acidic residues" evidence="1">
    <location>
        <begin position="62"/>
        <end position="72"/>
    </location>
</feature>
<dbReference type="AlphaFoldDB" id="A0A0E0MGL9"/>
<feature type="compositionally biased region" description="Polar residues" evidence="1">
    <location>
        <begin position="19"/>
        <end position="30"/>
    </location>
</feature>
<dbReference type="Gramene" id="OPUNC11G14830.1">
    <property type="protein sequence ID" value="OPUNC11G14830.1"/>
    <property type="gene ID" value="OPUNC11G14830"/>
</dbReference>
<accession>A0A0E0MGL9</accession>
<dbReference type="HOGENOM" id="CLU_104374_0_0_1"/>
<feature type="region of interest" description="Disordered" evidence="1">
    <location>
        <begin position="59"/>
        <end position="133"/>
    </location>
</feature>